<evidence type="ECO:0000313" key="2">
    <source>
        <dbReference type="EMBL" id="KAA6128036.1"/>
    </source>
</evidence>
<name>A0A5M8B132_9BURK</name>
<feature type="compositionally biased region" description="Basic and acidic residues" evidence="1">
    <location>
        <begin position="91"/>
        <end position="108"/>
    </location>
</feature>
<reference evidence="2 3" key="1">
    <citation type="submission" date="2019-09" db="EMBL/GenBank/DDBJ databases">
        <title>Isolation of a novel species in the genus Cupriavidus from patients with sepsis using whole genome sequencing.</title>
        <authorList>
            <person name="Kweon O.J."/>
            <person name="Lee M.-K."/>
        </authorList>
    </citation>
    <scope>NUCLEOTIDE SEQUENCE [LARGE SCALE GENOMIC DNA]</scope>
    <source>
        <strain evidence="2 3">MKL-01</strain>
    </source>
</reference>
<comment type="caution">
    <text evidence="2">The sequence shown here is derived from an EMBL/GenBank/DDBJ whole genome shotgun (WGS) entry which is preliminary data.</text>
</comment>
<dbReference type="EMBL" id="VWRN01000023">
    <property type="protein sequence ID" value="KAA6128036.1"/>
    <property type="molecule type" value="Genomic_DNA"/>
</dbReference>
<sequence length="115" mass="13042">MTQAAKIPGTEEAWDNGTLGEDEHYVAVAPKDLQDSVNQSLGMQAISIRLPKDLLEQYKAIAQYHKMGYQPLMREALTRFATSEMKRIVIEVSNERDQAREEQREPGPKARRKAA</sequence>
<protein>
    <submittedName>
        <fullName evidence="2">Uncharacterized protein</fullName>
    </submittedName>
</protein>
<proteinExistence type="predicted"/>
<organism evidence="2 3">
    <name type="scientific">Cupriavidus cauae</name>
    <dbReference type="NCBI Taxonomy" id="2608999"/>
    <lineage>
        <taxon>Bacteria</taxon>
        <taxon>Pseudomonadati</taxon>
        <taxon>Pseudomonadota</taxon>
        <taxon>Betaproteobacteria</taxon>
        <taxon>Burkholderiales</taxon>
        <taxon>Burkholderiaceae</taxon>
        <taxon>Cupriavidus</taxon>
    </lineage>
</organism>
<accession>A0A5M8B132</accession>
<dbReference type="RefSeq" id="WP_150082673.1">
    <property type="nucleotide sequence ID" value="NZ_VWRN01000023.1"/>
</dbReference>
<feature type="region of interest" description="Disordered" evidence="1">
    <location>
        <begin position="91"/>
        <end position="115"/>
    </location>
</feature>
<dbReference type="Proteomes" id="UP000324324">
    <property type="component" value="Unassembled WGS sequence"/>
</dbReference>
<dbReference type="AlphaFoldDB" id="A0A5M8B132"/>
<keyword evidence="3" id="KW-1185">Reference proteome</keyword>
<evidence type="ECO:0000256" key="1">
    <source>
        <dbReference type="SAM" id="MobiDB-lite"/>
    </source>
</evidence>
<evidence type="ECO:0000313" key="3">
    <source>
        <dbReference type="Proteomes" id="UP000324324"/>
    </source>
</evidence>
<gene>
    <name evidence="2" type="ORF">F1599_07640</name>
</gene>